<evidence type="ECO:0000313" key="2">
    <source>
        <dbReference type="EMBL" id="MDF3841153.1"/>
    </source>
</evidence>
<proteinExistence type="predicted"/>
<name>A0A127MS43_9PSED</name>
<dbReference type="Proteomes" id="UP000077748">
    <property type="component" value="Chromosome"/>
</dbReference>
<dbReference type="RefSeq" id="WP_009619807.1">
    <property type="nucleotide sequence ID" value="NZ_BDGS01000001.1"/>
</dbReference>
<accession>A0A127MS43</accession>
<dbReference type="GeneID" id="72995818"/>
<reference evidence="2" key="2">
    <citation type="submission" date="2023-03" db="EMBL/GenBank/DDBJ databases">
        <title>Draft assemblies of triclosan tolerant bacteria isolated from returned activated sludge.</title>
        <authorList>
            <person name="Van Hamelsveld S."/>
        </authorList>
    </citation>
    <scope>NUCLEOTIDE SEQUENCE</scope>
    <source>
        <strain evidence="2">GW210015_S63</strain>
    </source>
</reference>
<organism evidence="1 3">
    <name type="scientific">Pseudomonas citronellolis</name>
    <dbReference type="NCBI Taxonomy" id="53408"/>
    <lineage>
        <taxon>Bacteria</taxon>
        <taxon>Pseudomonadati</taxon>
        <taxon>Pseudomonadota</taxon>
        <taxon>Gammaproteobacteria</taxon>
        <taxon>Pseudomonadales</taxon>
        <taxon>Pseudomonadaceae</taxon>
        <taxon>Pseudomonas</taxon>
    </lineage>
</organism>
<dbReference type="STRING" id="53408.A9C11_13345"/>
<sequence length="76" mass="8388">MTHFTRGEIEALLQHNHPGFRFNCCRQLDGCYAISLRHPSQGRAPTTVVGISGEELCTAEQVESLGQELIRTYAAA</sequence>
<dbReference type="Proteomes" id="UP001220662">
    <property type="component" value="Unassembled WGS sequence"/>
</dbReference>
<dbReference type="AlphaFoldDB" id="A0A127MS43"/>
<reference evidence="1 3" key="1">
    <citation type="submission" date="2016-05" db="EMBL/GenBank/DDBJ databases">
        <title>Genome Sequence of Pseudomonas citronellolis Strain SJTE-3, an Estrogens and Persistent Organic Pollutants degradation strain.</title>
        <authorList>
            <person name="Liang R."/>
        </authorList>
    </citation>
    <scope>NUCLEOTIDE SEQUENCE [LARGE SCALE GENOMIC DNA]</scope>
    <source>
        <strain evidence="1 3">SJTE-3</strain>
    </source>
</reference>
<evidence type="ECO:0000313" key="1">
    <source>
        <dbReference type="EMBL" id="ANI14914.1"/>
    </source>
</evidence>
<protein>
    <recommendedName>
        <fullName evidence="4">DUF1652 domain-containing protein</fullName>
    </recommendedName>
</protein>
<dbReference type="EMBL" id="CP015878">
    <property type="protein sequence ID" value="ANI14914.1"/>
    <property type="molecule type" value="Genomic_DNA"/>
</dbReference>
<evidence type="ECO:0008006" key="4">
    <source>
        <dbReference type="Google" id="ProtNLM"/>
    </source>
</evidence>
<evidence type="ECO:0000313" key="3">
    <source>
        <dbReference type="Proteomes" id="UP000077748"/>
    </source>
</evidence>
<dbReference type="EMBL" id="JARJLR010000107">
    <property type="protein sequence ID" value="MDF3841153.1"/>
    <property type="molecule type" value="Genomic_DNA"/>
</dbReference>
<gene>
    <name evidence="1" type="ORF">A9C11_13345</name>
    <name evidence="2" type="ORF">P3W55_05445</name>
</gene>
<dbReference type="KEGG" id="pcq:PcP3B5_27200"/>